<sequence>MFSNKKRKYDEISNHDETLNEIIDLYEQIDSFYENQLLAGKINN</sequence>
<reference evidence="1" key="1">
    <citation type="journal article" date="2020" name="Nature">
        <title>Giant virus diversity and host interactions through global metagenomics.</title>
        <authorList>
            <person name="Schulz F."/>
            <person name="Roux S."/>
            <person name="Paez-Espino D."/>
            <person name="Jungbluth S."/>
            <person name="Walsh D.A."/>
            <person name="Denef V.J."/>
            <person name="McMahon K.D."/>
            <person name="Konstantinidis K.T."/>
            <person name="Eloe-Fadrosh E.A."/>
            <person name="Kyrpides N.C."/>
            <person name="Woyke T."/>
        </authorList>
    </citation>
    <scope>NUCLEOTIDE SEQUENCE</scope>
    <source>
        <strain evidence="1">GVMAG-S-1040241-154</strain>
    </source>
</reference>
<name>A0A6C0JR38_9ZZZZ</name>
<protein>
    <submittedName>
        <fullName evidence="1">Uncharacterized protein</fullName>
    </submittedName>
</protein>
<accession>A0A6C0JR38</accession>
<organism evidence="1">
    <name type="scientific">viral metagenome</name>
    <dbReference type="NCBI Taxonomy" id="1070528"/>
    <lineage>
        <taxon>unclassified sequences</taxon>
        <taxon>metagenomes</taxon>
        <taxon>organismal metagenomes</taxon>
    </lineage>
</organism>
<evidence type="ECO:0000313" key="1">
    <source>
        <dbReference type="EMBL" id="QHU07361.1"/>
    </source>
</evidence>
<dbReference type="EMBL" id="MN740684">
    <property type="protein sequence ID" value="QHU07361.1"/>
    <property type="molecule type" value="Genomic_DNA"/>
</dbReference>
<proteinExistence type="predicted"/>
<dbReference type="AlphaFoldDB" id="A0A6C0JR38"/>